<feature type="transmembrane region" description="Helical" evidence="7">
    <location>
        <begin position="127"/>
        <end position="150"/>
    </location>
</feature>
<dbReference type="EMBL" id="WQNF01000007">
    <property type="protein sequence ID" value="MVT66128.1"/>
    <property type="molecule type" value="Genomic_DNA"/>
</dbReference>
<dbReference type="PANTHER" id="PTHR30347:SF1">
    <property type="entry name" value="MECHANOSENSITIVE CHANNEL MSCK"/>
    <property type="match status" value="1"/>
</dbReference>
<sequence length="436" mass="46955">MNWKDVLESIQMAARSVGAEVASPWFYLQFGIILAAAGLAYAADTAIHARVDMSSLAMRWPLPLRHFARVMVKSASTAVFAVLMIISRIVMWHATWPSRSYLIAVSAKLALAWLVIRLVTSVIDNAFIVKTVSIAAWLVAALSIIGQLDWAADTLDAYAVVVGGLRLSPLLLIKAGALLIVALWLTNLAGNFAESRINRATDLTPSIQVLLVKIIRIGLMVTAIVIALGAVGINLSALAVFTGAAGVGIGLGLQKIVANFISGLILLVDKSVKPGDLVTIGDNSGRISAMKTRYISVAAGDGREFLIPNEDLVTQKVTNWTYTDKNTLVKIAFSTNYDANPRQVCKLAITTAAAHPRATKGRTPNCILTEFAEAGMKFSLTFWIADPDGMDNVKSDVMLSLWDAFKQEGIRVPYPVRELRIRGGALPVESVVEVSN</sequence>
<keyword evidence="12" id="KW-1185">Reference proteome</keyword>
<feature type="domain" description="Mechanosensitive ion channel transmembrane helices 2/3" evidence="10">
    <location>
        <begin position="213"/>
        <end position="254"/>
    </location>
</feature>
<organism evidence="11 12">
    <name type="scientific">Bradyrhizobium pachyrhizi</name>
    <dbReference type="NCBI Taxonomy" id="280333"/>
    <lineage>
        <taxon>Bacteria</taxon>
        <taxon>Pseudomonadati</taxon>
        <taxon>Pseudomonadota</taxon>
        <taxon>Alphaproteobacteria</taxon>
        <taxon>Hyphomicrobiales</taxon>
        <taxon>Nitrobacteraceae</taxon>
        <taxon>Bradyrhizobium</taxon>
    </lineage>
</organism>
<dbReference type="InterPro" id="IPR049278">
    <property type="entry name" value="MS_channel_C"/>
</dbReference>
<keyword evidence="3" id="KW-1003">Cell membrane</keyword>
<evidence type="ECO:0000256" key="4">
    <source>
        <dbReference type="ARBA" id="ARBA00022692"/>
    </source>
</evidence>
<evidence type="ECO:0000256" key="7">
    <source>
        <dbReference type="SAM" id="Phobius"/>
    </source>
</evidence>
<comment type="subcellular location">
    <subcellularLocation>
        <location evidence="1">Cell membrane</location>
        <topology evidence="1">Multi-pass membrane protein</topology>
    </subcellularLocation>
</comment>
<dbReference type="InterPro" id="IPR011014">
    <property type="entry name" value="MscS_channel_TM-2"/>
</dbReference>
<dbReference type="Proteomes" id="UP000436468">
    <property type="component" value="Unassembled WGS sequence"/>
</dbReference>
<feature type="transmembrane region" description="Helical" evidence="7">
    <location>
        <begin position="170"/>
        <end position="193"/>
    </location>
</feature>
<feature type="transmembrane region" description="Helical" evidence="7">
    <location>
        <begin position="214"/>
        <end position="241"/>
    </location>
</feature>
<dbReference type="PANTHER" id="PTHR30347">
    <property type="entry name" value="POTASSIUM CHANNEL RELATED"/>
    <property type="match status" value="1"/>
</dbReference>
<accession>A0A844SGM5</accession>
<evidence type="ECO:0000256" key="6">
    <source>
        <dbReference type="ARBA" id="ARBA00023136"/>
    </source>
</evidence>
<feature type="transmembrane region" description="Helical" evidence="7">
    <location>
        <begin position="70"/>
        <end position="94"/>
    </location>
</feature>
<feature type="domain" description="Mechanosensitive ion channel MscS" evidence="8">
    <location>
        <begin position="256"/>
        <end position="321"/>
    </location>
</feature>
<keyword evidence="5 7" id="KW-1133">Transmembrane helix</keyword>
<dbReference type="GO" id="GO:0008381">
    <property type="term" value="F:mechanosensitive monoatomic ion channel activity"/>
    <property type="evidence" value="ECO:0007669"/>
    <property type="project" value="UniProtKB-ARBA"/>
</dbReference>
<dbReference type="InterPro" id="IPR006685">
    <property type="entry name" value="MscS_channel_2nd"/>
</dbReference>
<dbReference type="InterPro" id="IPR049142">
    <property type="entry name" value="MS_channel_1st"/>
</dbReference>
<dbReference type="Gene3D" id="3.30.70.100">
    <property type="match status" value="1"/>
</dbReference>
<feature type="transmembrane region" description="Helical" evidence="7">
    <location>
        <begin position="100"/>
        <end position="120"/>
    </location>
</feature>
<reference evidence="11 12" key="1">
    <citation type="submission" date="2019-12" db="EMBL/GenBank/DDBJ databases">
        <title>Draft genome sequences Bradyrhizobium cajani AMBPC1010, Bradyrhizobium pachyrhizi AMBPC1040 and Bradyrhizobium yuanmingense ALSPC3051, three plant growth promoting strains isolated from nodules of Cajanus cajan L. in Dominican Republic.</title>
        <authorList>
            <person name="Flores-Felix J.D."/>
            <person name="Araujo J."/>
            <person name="Diaz-Alcantara C."/>
            <person name="Gonzalez-Andres F."/>
            <person name="Velazquez E."/>
        </authorList>
    </citation>
    <scope>NUCLEOTIDE SEQUENCE [LARGE SCALE GENOMIC DNA]</scope>
    <source>
        <strain evidence="11 12">1040</strain>
    </source>
</reference>
<dbReference type="InterPro" id="IPR011066">
    <property type="entry name" value="MscS_channel_C_sf"/>
</dbReference>
<dbReference type="GO" id="GO:0005886">
    <property type="term" value="C:plasma membrane"/>
    <property type="evidence" value="ECO:0007669"/>
    <property type="project" value="UniProtKB-SubCell"/>
</dbReference>
<protein>
    <submittedName>
        <fullName evidence="11">Mechanosensitive ion channel</fullName>
    </submittedName>
</protein>
<evidence type="ECO:0000256" key="3">
    <source>
        <dbReference type="ARBA" id="ARBA00022475"/>
    </source>
</evidence>
<dbReference type="Pfam" id="PF21088">
    <property type="entry name" value="MS_channel_1st"/>
    <property type="match status" value="1"/>
</dbReference>
<dbReference type="InterPro" id="IPR023408">
    <property type="entry name" value="MscS_beta-dom_sf"/>
</dbReference>
<dbReference type="SUPFAM" id="SSF82689">
    <property type="entry name" value="Mechanosensitive channel protein MscS (YggB), C-terminal domain"/>
    <property type="match status" value="1"/>
</dbReference>
<dbReference type="Gene3D" id="2.30.30.60">
    <property type="match status" value="1"/>
</dbReference>
<dbReference type="Gene3D" id="1.10.287.1260">
    <property type="match status" value="1"/>
</dbReference>
<feature type="transmembrane region" description="Helical" evidence="7">
    <location>
        <begin position="25"/>
        <end position="49"/>
    </location>
</feature>
<feature type="domain" description="Mechanosensitive ion channel MscS C-terminal" evidence="9">
    <location>
        <begin position="329"/>
        <end position="411"/>
    </location>
</feature>
<evidence type="ECO:0000256" key="5">
    <source>
        <dbReference type="ARBA" id="ARBA00022989"/>
    </source>
</evidence>
<keyword evidence="6 7" id="KW-0472">Membrane</keyword>
<evidence type="ECO:0000313" key="12">
    <source>
        <dbReference type="Proteomes" id="UP000436468"/>
    </source>
</evidence>
<proteinExistence type="inferred from homology"/>
<comment type="caution">
    <text evidence="11">The sequence shown here is derived from an EMBL/GenBank/DDBJ whole genome shotgun (WGS) entry which is preliminary data.</text>
</comment>
<evidence type="ECO:0000313" key="11">
    <source>
        <dbReference type="EMBL" id="MVT66128.1"/>
    </source>
</evidence>
<evidence type="ECO:0000259" key="10">
    <source>
        <dbReference type="Pfam" id="PF21088"/>
    </source>
</evidence>
<dbReference type="Pfam" id="PF21082">
    <property type="entry name" value="MS_channel_3rd"/>
    <property type="match status" value="1"/>
</dbReference>
<gene>
    <name evidence="11" type="ORF">GPL21_13535</name>
</gene>
<keyword evidence="4 7" id="KW-0812">Transmembrane</keyword>
<evidence type="ECO:0000259" key="8">
    <source>
        <dbReference type="Pfam" id="PF00924"/>
    </source>
</evidence>
<evidence type="ECO:0000259" key="9">
    <source>
        <dbReference type="Pfam" id="PF21082"/>
    </source>
</evidence>
<evidence type="ECO:0000256" key="2">
    <source>
        <dbReference type="ARBA" id="ARBA00008017"/>
    </source>
</evidence>
<dbReference type="SUPFAM" id="SSF82861">
    <property type="entry name" value="Mechanosensitive channel protein MscS (YggB), transmembrane region"/>
    <property type="match status" value="1"/>
</dbReference>
<dbReference type="InterPro" id="IPR010920">
    <property type="entry name" value="LSM_dom_sf"/>
</dbReference>
<name>A0A844SGM5_9BRAD</name>
<evidence type="ECO:0000256" key="1">
    <source>
        <dbReference type="ARBA" id="ARBA00004651"/>
    </source>
</evidence>
<comment type="similarity">
    <text evidence="2">Belongs to the MscS (TC 1.A.23) family.</text>
</comment>
<dbReference type="Pfam" id="PF00924">
    <property type="entry name" value="MS_channel_2nd"/>
    <property type="match status" value="1"/>
</dbReference>
<feature type="transmembrane region" description="Helical" evidence="7">
    <location>
        <begin position="247"/>
        <end position="268"/>
    </location>
</feature>
<dbReference type="SUPFAM" id="SSF50182">
    <property type="entry name" value="Sm-like ribonucleoproteins"/>
    <property type="match status" value="1"/>
</dbReference>
<dbReference type="InterPro" id="IPR052702">
    <property type="entry name" value="MscS-like_channel"/>
</dbReference>
<dbReference type="AlphaFoldDB" id="A0A844SGM5"/>